<protein>
    <submittedName>
        <fullName evidence="1">Uncharacterized protein</fullName>
    </submittedName>
</protein>
<evidence type="ECO:0000313" key="1">
    <source>
        <dbReference type="EMBL" id="QXE22716.1"/>
    </source>
</evidence>
<keyword evidence="2" id="KW-1185">Reference proteome</keyword>
<gene>
    <name evidence="1" type="ORF">B6N60_01402</name>
</gene>
<dbReference type="Proteomes" id="UP000683511">
    <property type="component" value="Chromosome"/>
</dbReference>
<name>A0A975T5P3_9NOST</name>
<reference evidence="1" key="1">
    <citation type="submission" date="2017-04" db="EMBL/GenBank/DDBJ databases">
        <title>Genome deletions in a multicellular cyanobacterial endosymbiont for morphological adaptation in marine diatoms.</title>
        <authorList>
            <person name="Wang Y."/>
            <person name="Gao H."/>
            <person name="Li R."/>
            <person name="Xu X."/>
        </authorList>
    </citation>
    <scope>NUCLEOTIDE SEQUENCE</scope>
    <source>
        <strain evidence="1">FACHB 800</strain>
    </source>
</reference>
<proteinExistence type="predicted"/>
<organism evidence="1 2">
    <name type="scientific">Richelia sinica FACHB-800</name>
    <dbReference type="NCBI Taxonomy" id="1357546"/>
    <lineage>
        <taxon>Bacteria</taxon>
        <taxon>Bacillati</taxon>
        <taxon>Cyanobacteriota</taxon>
        <taxon>Cyanophyceae</taxon>
        <taxon>Nostocales</taxon>
        <taxon>Nostocaceae</taxon>
        <taxon>Richelia</taxon>
    </lineage>
</organism>
<dbReference type="AlphaFoldDB" id="A0A975T5P3"/>
<sequence>MLIWRIEELDELLARGCNWLKDYLNTQPQARKRLRVC</sequence>
<dbReference type="EMBL" id="CP021056">
    <property type="protein sequence ID" value="QXE22716.1"/>
    <property type="molecule type" value="Genomic_DNA"/>
</dbReference>
<dbReference type="KEGG" id="rsin:B6N60_01402"/>
<accession>A0A975T5P3</accession>
<evidence type="ECO:0000313" key="2">
    <source>
        <dbReference type="Proteomes" id="UP000683511"/>
    </source>
</evidence>